<sequence>MGKPSISHILLGKLERFLKYMPSTVCRVFFESRIRLLLRELMIHVDTRRAAISLLIKVYMFKEIRTYVTFVSAIPKYNVLIDEMMKVFDGVENYTDADAYDAHFRRWEETGQYTNAFTFCYWLQAQWAQDGVSITWPESEYAPRPKRRRIDN</sequence>
<name>A0A2G5SX83_9PELO</name>
<dbReference type="OrthoDB" id="5893208at2759"/>
<comment type="caution">
    <text evidence="1">The sequence shown here is derived from an EMBL/GenBank/DDBJ whole genome shotgun (WGS) entry which is preliminary data.</text>
</comment>
<evidence type="ECO:0000313" key="1">
    <source>
        <dbReference type="EMBL" id="PIC19446.1"/>
    </source>
</evidence>
<reference evidence="2" key="1">
    <citation type="submission" date="2017-10" db="EMBL/GenBank/DDBJ databases">
        <title>Rapid genome shrinkage in a self-fertile nematode reveals novel sperm competition proteins.</title>
        <authorList>
            <person name="Yin D."/>
            <person name="Schwarz E.M."/>
            <person name="Thomas C.G."/>
            <person name="Felde R.L."/>
            <person name="Korf I.F."/>
            <person name="Cutter A.D."/>
            <person name="Schartner C.M."/>
            <person name="Ralston E.J."/>
            <person name="Meyer B.J."/>
            <person name="Haag E.S."/>
        </authorList>
    </citation>
    <scope>NUCLEOTIDE SEQUENCE [LARGE SCALE GENOMIC DNA]</scope>
    <source>
        <strain evidence="2">JU1422</strain>
    </source>
</reference>
<proteinExistence type="predicted"/>
<dbReference type="Proteomes" id="UP000230233">
    <property type="component" value="Chromosome X"/>
</dbReference>
<organism evidence="1 2">
    <name type="scientific">Caenorhabditis nigoni</name>
    <dbReference type="NCBI Taxonomy" id="1611254"/>
    <lineage>
        <taxon>Eukaryota</taxon>
        <taxon>Metazoa</taxon>
        <taxon>Ecdysozoa</taxon>
        <taxon>Nematoda</taxon>
        <taxon>Chromadorea</taxon>
        <taxon>Rhabditida</taxon>
        <taxon>Rhabditina</taxon>
        <taxon>Rhabditomorpha</taxon>
        <taxon>Rhabditoidea</taxon>
        <taxon>Rhabditidae</taxon>
        <taxon>Peloderinae</taxon>
        <taxon>Caenorhabditis</taxon>
    </lineage>
</organism>
<protein>
    <submittedName>
        <fullName evidence="1">Uncharacterized protein</fullName>
    </submittedName>
</protein>
<accession>A0A2G5SX83</accession>
<keyword evidence="2" id="KW-1185">Reference proteome</keyword>
<evidence type="ECO:0000313" key="2">
    <source>
        <dbReference type="Proteomes" id="UP000230233"/>
    </source>
</evidence>
<dbReference type="EMBL" id="PDUG01000006">
    <property type="protein sequence ID" value="PIC19446.1"/>
    <property type="molecule type" value="Genomic_DNA"/>
</dbReference>
<dbReference type="AlphaFoldDB" id="A0A2G5SX83"/>
<gene>
    <name evidence="1" type="primary">Cnig_chr_X.g24995</name>
    <name evidence="1" type="ORF">B9Z55_024995</name>
</gene>